<reference evidence="1 2" key="1">
    <citation type="journal article" date="2014" name="Agronomy (Basel)">
        <title>A Draft Genome Sequence for Ensete ventricosum, the Drought-Tolerant Tree Against Hunger.</title>
        <authorList>
            <person name="Harrison J."/>
            <person name="Moore K.A."/>
            <person name="Paszkiewicz K."/>
            <person name="Jones T."/>
            <person name="Grant M."/>
            <person name="Ambacheew D."/>
            <person name="Muzemil S."/>
            <person name="Studholme D.J."/>
        </authorList>
    </citation>
    <scope>NUCLEOTIDE SEQUENCE [LARGE SCALE GENOMIC DNA]</scope>
</reference>
<protein>
    <submittedName>
        <fullName evidence="1">Uncharacterized protein</fullName>
    </submittedName>
</protein>
<dbReference type="Proteomes" id="UP000287651">
    <property type="component" value="Unassembled WGS sequence"/>
</dbReference>
<dbReference type="AlphaFoldDB" id="A0A426XKL1"/>
<accession>A0A426XKL1</accession>
<sequence length="73" mass="8505">MEGARREFARRFAEGIEKLTRNKLGDRQRKTMRLTTVESGGCQITGGFRRLSHPGPRVNRPYSDFLGEFDFWL</sequence>
<name>A0A426XKL1_ENSVE</name>
<gene>
    <name evidence="1" type="ORF">B296_00032108</name>
</gene>
<proteinExistence type="predicted"/>
<dbReference type="EMBL" id="AMZH03019674">
    <property type="protein sequence ID" value="RRT40068.1"/>
    <property type="molecule type" value="Genomic_DNA"/>
</dbReference>
<evidence type="ECO:0000313" key="2">
    <source>
        <dbReference type="Proteomes" id="UP000287651"/>
    </source>
</evidence>
<evidence type="ECO:0000313" key="1">
    <source>
        <dbReference type="EMBL" id="RRT40068.1"/>
    </source>
</evidence>
<organism evidence="1 2">
    <name type="scientific">Ensete ventricosum</name>
    <name type="common">Abyssinian banana</name>
    <name type="synonym">Musa ensete</name>
    <dbReference type="NCBI Taxonomy" id="4639"/>
    <lineage>
        <taxon>Eukaryota</taxon>
        <taxon>Viridiplantae</taxon>
        <taxon>Streptophyta</taxon>
        <taxon>Embryophyta</taxon>
        <taxon>Tracheophyta</taxon>
        <taxon>Spermatophyta</taxon>
        <taxon>Magnoliopsida</taxon>
        <taxon>Liliopsida</taxon>
        <taxon>Zingiberales</taxon>
        <taxon>Musaceae</taxon>
        <taxon>Ensete</taxon>
    </lineage>
</organism>
<comment type="caution">
    <text evidence="1">The sequence shown here is derived from an EMBL/GenBank/DDBJ whole genome shotgun (WGS) entry which is preliminary data.</text>
</comment>